<name>A0A0B0EL65_9BACT</name>
<comment type="caution">
    <text evidence="1">The sequence shown here is derived from an EMBL/GenBank/DDBJ whole genome shotgun (WGS) entry which is preliminary data.</text>
</comment>
<gene>
    <name evidence="1" type="ORF">SCABRO_02850</name>
</gene>
<reference evidence="1 2" key="1">
    <citation type="submission" date="2014-10" db="EMBL/GenBank/DDBJ databases">
        <title>Draft genome of anammox bacterium scalindua brodae, obtained using differential coverage binning of sequence data from two enrichment reactors.</title>
        <authorList>
            <person name="Speth D.R."/>
            <person name="Russ L."/>
            <person name="Kartal B."/>
            <person name="Op den Camp H.J."/>
            <person name="Dutilh B.E."/>
            <person name="Jetten M.S."/>
        </authorList>
    </citation>
    <scope>NUCLEOTIDE SEQUENCE [LARGE SCALE GENOMIC DNA]</scope>
    <source>
        <strain evidence="1">RU1</strain>
    </source>
</reference>
<evidence type="ECO:0000313" key="1">
    <source>
        <dbReference type="EMBL" id="KHE91410.1"/>
    </source>
</evidence>
<protein>
    <submittedName>
        <fullName evidence="1">Uncharacterized protein</fullName>
    </submittedName>
</protein>
<proteinExistence type="predicted"/>
<dbReference type="EMBL" id="JRYO01000199">
    <property type="protein sequence ID" value="KHE91410.1"/>
    <property type="molecule type" value="Genomic_DNA"/>
</dbReference>
<dbReference type="Proteomes" id="UP000030652">
    <property type="component" value="Unassembled WGS sequence"/>
</dbReference>
<evidence type="ECO:0000313" key="2">
    <source>
        <dbReference type="Proteomes" id="UP000030652"/>
    </source>
</evidence>
<sequence>MSKNKTGKESIDDVTELEFIEKELHKIVKKYGVEYQLIVGRKDRTWHSGYEGEGKIVNQLGRSSLGYIFLADQNVLHPPYKK</sequence>
<organism evidence="1 2">
    <name type="scientific">Candidatus Scalindua brodae</name>
    <dbReference type="NCBI Taxonomy" id="237368"/>
    <lineage>
        <taxon>Bacteria</taxon>
        <taxon>Pseudomonadati</taxon>
        <taxon>Planctomycetota</taxon>
        <taxon>Candidatus Brocadiia</taxon>
        <taxon>Candidatus Brocadiales</taxon>
        <taxon>Candidatus Scalinduaceae</taxon>
        <taxon>Candidatus Scalindua</taxon>
    </lineage>
</organism>
<accession>A0A0B0EL65</accession>
<dbReference type="AlphaFoldDB" id="A0A0B0EL65"/>